<keyword evidence="3" id="KW-0813">Transport</keyword>
<organism evidence="12 13">
    <name type="scientific">Ramlibacter algicola</name>
    <dbReference type="NCBI Taxonomy" id="2795217"/>
    <lineage>
        <taxon>Bacteria</taxon>
        <taxon>Pseudomonadati</taxon>
        <taxon>Pseudomonadota</taxon>
        <taxon>Betaproteobacteria</taxon>
        <taxon>Burkholderiales</taxon>
        <taxon>Comamonadaceae</taxon>
        <taxon>Ramlibacter</taxon>
    </lineage>
</organism>
<sequence length="400" mass="42599">MSSLIVLLPRSNATSSTEFHALLADGRGAFAQPVQASLLPAPSGTGSEVIAVVPASKLSWHLVDLPRGTGPRTPRLRAILEGLLEDRLLDDPADLHLALAPGAAAEGKSWVAACERAWLRDALQVLEAAGRPANRIVPEFTPEGTPALYAVGTPEDPQLVCTSFDGVLVLPLAAASLPLLPTLPEDTQVLAEPAVASAAEQVLQHQPQLLPQSDRLRAATRTKWDLAQLEFATTGRARTLKKLSVGWADLLRSPQWRPARWGAVALVLVQLVGLNAWAWKERSALAGKQEEQRTILKQSFPQITYTENAPLQMERNLAQLRQSAGGLSGRDLEAMLGALAGAVPAGKSPAGLEYSAGELRVRGLVKGDAEAQPVIQALRRQGYVATVQGDALTVRPEGQP</sequence>
<keyword evidence="7" id="KW-0653">Protein transport</keyword>
<reference evidence="12" key="1">
    <citation type="submission" date="2020-12" db="EMBL/GenBank/DDBJ databases">
        <title>Ramlibacter sp. nov., isolated from a freshwater alga, Cryptomonas.</title>
        <authorList>
            <person name="Kim H.M."/>
            <person name="Jeon C.O."/>
        </authorList>
    </citation>
    <scope>NUCLEOTIDE SEQUENCE</scope>
    <source>
        <strain evidence="12">CrO1</strain>
    </source>
</reference>
<dbReference type="InterPro" id="IPR043129">
    <property type="entry name" value="ATPase_NBD"/>
</dbReference>
<dbReference type="AlphaFoldDB" id="A0A934PXU6"/>
<dbReference type="InterPro" id="IPR024230">
    <property type="entry name" value="GspL_cyto_dom"/>
</dbReference>
<evidence type="ECO:0000313" key="13">
    <source>
        <dbReference type="Proteomes" id="UP000617041"/>
    </source>
</evidence>
<comment type="subcellular location">
    <subcellularLocation>
        <location evidence="1">Cell inner membrane</location>
        <topology evidence="1">Single-pass membrane protein</topology>
    </subcellularLocation>
</comment>
<comment type="similarity">
    <text evidence="2">Belongs to the GSP L family.</text>
</comment>
<evidence type="ECO:0000256" key="2">
    <source>
        <dbReference type="ARBA" id="ARBA00005318"/>
    </source>
</evidence>
<dbReference type="InterPro" id="IPR025691">
    <property type="entry name" value="GspL_pp_dom"/>
</dbReference>
<dbReference type="GO" id="GO:0009276">
    <property type="term" value="C:Gram-negative-bacterium-type cell wall"/>
    <property type="evidence" value="ECO:0007669"/>
    <property type="project" value="InterPro"/>
</dbReference>
<protein>
    <submittedName>
        <fullName evidence="12">General secretion pathway protein GspL</fullName>
    </submittedName>
</protein>
<keyword evidence="6" id="KW-0812">Transmembrane</keyword>
<gene>
    <name evidence="12" type="ORF">I8E28_03300</name>
</gene>
<comment type="caution">
    <text evidence="12">The sequence shown here is derived from an EMBL/GenBank/DDBJ whole genome shotgun (WGS) entry which is preliminary data.</text>
</comment>
<feature type="domain" description="GspL periplasmic" evidence="11">
    <location>
        <begin position="255"/>
        <end position="372"/>
    </location>
</feature>
<accession>A0A934PXU6</accession>
<evidence type="ECO:0000313" key="12">
    <source>
        <dbReference type="EMBL" id="MBK0391605.1"/>
    </source>
</evidence>
<keyword evidence="5" id="KW-0997">Cell inner membrane</keyword>
<dbReference type="InterPro" id="IPR007812">
    <property type="entry name" value="T2SS_protein-GspL"/>
</dbReference>
<evidence type="ECO:0000256" key="4">
    <source>
        <dbReference type="ARBA" id="ARBA00022475"/>
    </source>
</evidence>
<dbReference type="GO" id="GO:0005886">
    <property type="term" value="C:plasma membrane"/>
    <property type="evidence" value="ECO:0007669"/>
    <property type="project" value="UniProtKB-SubCell"/>
</dbReference>
<keyword evidence="9" id="KW-0472">Membrane</keyword>
<dbReference type="GO" id="GO:0015627">
    <property type="term" value="C:type II protein secretion system complex"/>
    <property type="evidence" value="ECO:0007669"/>
    <property type="project" value="InterPro"/>
</dbReference>
<keyword evidence="4" id="KW-1003">Cell membrane</keyword>
<evidence type="ECO:0000256" key="7">
    <source>
        <dbReference type="ARBA" id="ARBA00022927"/>
    </source>
</evidence>
<evidence type="ECO:0000256" key="1">
    <source>
        <dbReference type="ARBA" id="ARBA00004377"/>
    </source>
</evidence>
<evidence type="ECO:0000256" key="8">
    <source>
        <dbReference type="ARBA" id="ARBA00022989"/>
    </source>
</evidence>
<dbReference type="Pfam" id="PF12693">
    <property type="entry name" value="GspL_C"/>
    <property type="match status" value="1"/>
</dbReference>
<dbReference type="Proteomes" id="UP000617041">
    <property type="component" value="Unassembled WGS sequence"/>
</dbReference>
<dbReference type="Pfam" id="PF05134">
    <property type="entry name" value="T2SSL"/>
    <property type="match status" value="1"/>
</dbReference>
<evidence type="ECO:0000256" key="6">
    <source>
        <dbReference type="ARBA" id="ARBA00022692"/>
    </source>
</evidence>
<dbReference type="RefSeq" id="WP_200786410.1">
    <property type="nucleotide sequence ID" value="NZ_JAEDAO010000001.1"/>
</dbReference>
<keyword evidence="13" id="KW-1185">Reference proteome</keyword>
<evidence type="ECO:0000256" key="9">
    <source>
        <dbReference type="ARBA" id="ARBA00023136"/>
    </source>
</evidence>
<feature type="domain" description="GspL cytoplasmic actin-ATPase-like" evidence="10">
    <location>
        <begin position="16"/>
        <end position="139"/>
    </location>
</feature>
<name>A0A934PXU6_9BURK</name>
<keyword evidence="8" id="KW-1133">Transmembrane helix</keyword>
<proteinExistence type="inferred from homology"/>
<dbReference type="GO" id="GO:0015628">
    <property type="term" value="P:protein secretion by the type II secretion system"/>
    <property type="evidence" value="ECO:0007669"/>
    <property type="project" value="InterPro"/>
</dbReference>
<evidence type="ECO:0000256" key="3">
    <source>
        <dbReference type="ARBA" id="ARBA00022448"/>
    </source>
</evidence>
<dbReference type="Gene3D" id="3.30.420.380">
    <property type="match status" value="1"/>
</dbReference>
<dbReference type="EMBL" id="JAEDAO010000001">
    <property type="protein sequence ID" value="MBK0391605.1"/>
    <property type="molecule type" value="Genomic_DNA"/>
</dbReference>
<evidence type="ECO:0000256" key="5">
    <source>
        <dbReference type="ARBA" id="ARBA00022519"/>
    </source>
</evidence>
<dbReference type="NCBIfam" id="TIGR01709">
    <property type="entry name" value="typeII_sec_gspL"/>
    <property type="match status" value="1"/>
</dbReference>
<dbReference type="SUPFAM" id="SSF53067">
    <property type="entry name" value="Actin-like ATPase domain"/>
    <property type="match status" value="1"/>
</dbReference>
<evidence type="ECO:0000259" key="11">
    <source>
        <dbReference type="Pfam" id="PF12693"/>
    </source>
</evidence>
<evidence type="ECO:0000259" key="10">
    <source>
        <dbReference type="Pfam" id="PF05134"/>
    </source>
</evidence>